<dbReference type="Gene3D" id="2.60.40.10">
    <property type="entry name" value="Immunoglobulins"/>
    <property type="match status" value="1"/>
</dbReference>
<dbReference type="STRING" id="1555112.LIP_1098"/>
<feature type="region of interest" description="Disordered" evidence="1">
    <location>
        <begin position="1"/>
        <end position="35"/>
    </location>
</feature>
<sequence>MERPQNVRRRRATAPRARSTAALTGANTATPSFVPDLPGRHVVQLVVNDGTSDSDPDTVTINLVTLAPHRTGPNQMVLWAPS</sequence>
<dbReference type="InterPro" id="IPR013783">
    <property type="entry name" value="Ig-like_fold"/>
</dbReference>
<organism evidence="2 3">
    <name type="scientific">Limnochorda pilosa</name>
    <dbReference type="NCBI Taxonomy" id="1555112"/>
    <lineage>
        <taxon>Bacteria</taxon>
        <taxon>Bacillati</taxon>
        <taxon>Bacillota</taxon>
        <taxon>Limnochordia</taxon>
        <taxon>Limnochordales</taxon>
        <taxon>Limnochordaceae</taxon>
        <taxon>Limnochorda</taxon>
    </lineage>
</organism>
<feature type="compositionally biased region" description="Basic residues" evidence="1">
    <location>
        <begin position="1"/>
        <end position="13"/>
    </location>
</feature>
<proteinExistence type="predicted"/>
<dbReference type="Proteomes" id="UP000065807">
    <property type="component" value="Chromosome"/>
</dbReference>
<dbReference type="OrthoDB" id="9806238at2"/>
<keyword evidence="3" id="KW-1185">Reference proteome</keyword>
<evidence type="ECO:0000313" key="3">
    <source>
        <dbReference type="Proteomes" id="UP000065807"/>
    </source>
</evidence>
<dbReference type="PATRIC" id="fig|1555112.3.peg.1147"/>
<reference evidence="3" key="1">
    <citation type="submission" date="2015-07" db="EMBL/GenBank/DDBJ databases">
        <title>Complete genome sequence and phylogenetic analysis of Limnochorda pilosa.</title>
        <authorList>
            <person name="Watanabe M."/>
            <person name="Kojima H."/>
            <person name="Fukui M."/>
        </authorList>
    </citation>
    <scope>NUCLEOTIDE SEQUENCE [LARGE SCALE GENOMIC DNA]</scope>
    <source>
        <strain evidence="3">HC45</strain>
    </source>
</reference>
<dbReference type="RefSeq" id="WP_144440342.1">
    <property type="nucleotide sequence ID" value="NZ_AP014924.1"/>
</dbReference>
<gene>
    <name evidence="2" type="ORF">LIP_1098</name>
</gene>
<dbReference type="AlphaFoldDB" id="A0A0K2SIN7"/>
<evidence type="ECO:0000256" key="1">
    <source>
        <dbReference type="SAM" id="MobiDB-lite"/>
    </source>
</evidence>
<accession>A0A0K2SIN7</accession>
<evidence type="ECO:0000313" key="2">
    <source>
        <dbReference type="EMBL" id="BAS26955.1"/>
    </source>
</evidence>
<dbReference type="KEGG" id="lpil:LIP_1098"/>
<reference evidence="3" key="2">
    <citation type="journal article" date="2016" name="Int. J. Syst. Evol. Microbiol.">
        <title>Complete genome sequence and cell structure of Limnochorda pilosa, a Gram-negative spore-former within the phylum Firmicutes.</title>
        <authorList>
            <person name="Watanabe M."/>
            <person name="Kojima H."/>
            <person name="Fukui M."/>
        </authorList>
    </citation>
    <scope>NUCLEOTIDE SEQUENCE [LARGE SCALE GENOMIC DNA]</scope>
    <source>
        <strain evidence="3">HC45</strain>
    </source>
</reference>
<name>A0A0K2SIN7_LIMPI</name>
<dbReference type="EMBL" id="AP014924">
    <property type="protein sequence ID" value="BAS26955.1"/>
    <property type="molecule type" value="Genomic_DNA"/>
</dbReference>
<protein>
    <submittedName>
        <fullName evidence="2">Uncharacterized protein</fullName>
    </submittedName>
</protein>